<evidence type="ECO:0000313" key="17">
    <source>
        <dbReference type="EMBL" id="MDQ0289689.1"/>
    </source>
</evidence>
<evidence type="ECO:0000256" key="8">
    <source>
        <dbReference type="ARBA" id="ARBA00022967"/>
    </source>
</evidence>
<evidence type="ECO:0000256" key="7">
    <source>
        <dbReference type="ARBA" id="ARBA00022692"/>
    </source>
</evidence>
<name>A0AAE4AMT8_9BACT</name>
<gene>
    <name evidence="17" type="ORF">J3R75_001796</name>
</gene>
<dbReference type="SMART" id="SM00900">
    <property type="entry name" value="FMN_bind"/>
    <property type="match status" value="1"/>
</dbReference>
<dbReference type="Gene3D" id="2.60.120.260">
    <property type="entry name" value="Galactose-binding domain-like"/>
    <property type="match status" value="1"/>
</dbReference>
<evidence type="ECO:0000256" key="5">
    <source>
        <dbReference type="ARBA" id="ARBA00022630"/>
    </source>
</evidence>
<dbReference type="EMBL" id="JAUSVL010000001">
    <property type="protein sequence ID" value="MDQ0289689.1"/>
    <property type="molecule type" value="Genomic_DNA"/>
</dbReference>
<keyword evidence="8" id="KW-1278">Translocase</keyword>
<reference evidence="17" key="1">
    <citation type="submission" date="2023-07" db="EMBL/GenBank/DDBJ databases">
        <title>Genomic Encyclopedia of Type Strains, Phase IV (KMG-IV): sequencing the most valuable type-strain genomes for metagenomic binning, comparative biology and taxonomic classification.</title>
        <authorList>
            <person name="Goeker M."/>
        </authorList>
    </citation>
    <scope>NUCLEOTIDE SEQUENCE</scope>
    <source>
        <strain evidence="17">DSM 24202</strain>
    </source>
</reference>
<keyword evidence="6" id="KW-0288">FMN</keyword>
<dbReference type="InterPro" id="IPR008979">
    <property type="entry name" value="Galactose-bd-like_sf"/>
</dbReference>
<keyword evidence="12" id="KW-0406">Ion transport</keyword>
<keyword evidence="10" id="KW-0520">NAD</keyword>
<evidence type="ECO:0000256" key="14">
    <source>
        <dbReference type="ARBA" id="ARBA00023136"/>
    </source>
</evidence>
<protein>
    <submittedName>
        <fullName evidence="17">Na+-transporting NADH:ubiquinone oxidoreductase subunit NqrC</fullName>
    </submittedName>
</protein>
<dbReference type="InterPro" id="IPR010204">
    <property type="entry name" value="NqrC"/>
</dbReference>
<evidence type="ECO:0000256" key="10">
    <source>
        <dbReference type="ARBA" id="ARBA00023027"/>
    </source>
</evidence>
<keyword evidence="18" id="KW-1185">Reference proteome</keyword>
<keyword evidence="7" id="KW-0812">Transmembrane</keyword>
<keyword evidence="1" id="KW-0813">Transport</keyword>
<keyword evidence="11" id="KW-0915">Sodium</keyword>
<proteinExistence type="predicted"/>
<dbReference type="SUPFAM" id="SSF49785">
    <property type="entry name" value="Galactose-binding domain-like"/>
    <property type="match status" value="1"/>
</dbReference>
<evidence type="ECO:0000313" key="18">
    <source>
        <dbReference type="Proteomes" id="UP001238163"/>
    </source>
</evidence>
<evidence type="ECO:0000256" key="12">
    <source>
        <dbReference type="ARBA" id="ARBA00023065"/>
    </source>
</evidence>
<keyword evidence="5" id="KW-0285">Flavoprotein</keyword>
<evidence type="ECO:0000256" key="2">
    <source>
        <dbReference type="ARBA" id="ARBA00022475"/>
    </source>
</evidence>
<evidence type="ECO:0000256" key="1">
    <source>
        <dbReference type="ARBA" id="ARBA00022448"/>
    </source>
</evidence>
<evidence type="ECO:0000256" key="11">
    <source>
        <dbReference type="ARBA" id="ARBA00023053"/>
    </source>
</evidence>
<dbReference type="PANTHER" id="PTHR37838:SF1">
    <property type="entry name" value="NA(+)-TRANSLOCATING NADH-QUINONE REDUCTASE SUBUNIT C"/>
    <property type="match status" value="1"/>
</dbReference>
<evidence type="ECO:0000256" key="13">
    <source>
        <dbReference type="ARBA" id="ARBA00023075"/>
    </source>
</evidence>
<comment type="caution">
    <text evidence="17">The sequence shown here is derived from an EMBL/GenBank/DDBJ whole genome shotgun (WGS) entry which is preliminary data.</text>
</comment>
<dbReference type="AlphaFoldDB" id="A0AAE4AMT8"/>
<accession>A0AAE4AMT8</accession>
<keyword evidence="13" id="KW-0830">Ubiquinone</keyword>
<dbReference type="InterPro" id="IPR007329">
    <property type="entry name" value="FMN-bd"/>
</dbReference>
<dbReference type="GO" id="GO:0016655">
    <property type="term" value="F:oxidoreductase activity, acting on NAD(P)H, quinone or similar compound as acceptor"/>
    <property type="evidence" value="ECO:0007669"/>
    <property type="project" value="InterPro"/>
</dbReference>
<evidence type="ECO:0000256" key="9">
    <source>
        <dbReference type="ARBA" id="ARBA00022989"/>
    </source>
</evidence>
<organism evidence="17 18">
    <name type="scientific">Oligosphaera ethanolica</name>
    <dbReference type="NCBI Taxonomy" id="760260"/>
    <lineage>
        <taxon>Bacteria</taxon>
        <taxon>Pseudomonadati</taxon>
        <taxon>Lentisphaerota</taxon>
        <taxon>Oligosphaeria</taxon>
        <taxon>Oligosphaerales</taxon>
        <taxon>Oligosphaeraceae</taxon>
        <taxon>Oligosphaera</taxon>
    </lineage>
</organism>
<dbReference type="RefSeq" id="WP_307261143.1">
    <property type="nucleotide sequence ID" value="NZ_JAUSVL010000001.1"/>
</dbReference>
<evidence type="ECO:0000259" key="16">
    <source>
        <dbReference type="SMART" id="SM00900"/>
    </source>
</evidence>
<keyword evidence="15" id="KW-0739">Sodium transport</keyword>
<keyword evidence="14" id="KW-0472">Membrane</keyword>
<evidence type="ECO:0000256" key="3">
    <source>
        <dbReference type="ARBA" id="ARBA00022519"/>
    </source>
</evidence>
<dbReference type="Proteomes" id="UP001238163">
    <property type="component" value="Unassembled WGS sequence"/>
</dbReference>
<evidence type="ECO:0000256" key="4">
    <source>
        <dbReference type="ARBA" id="ARBA00022553"/>
    </source>
</evidence>
<dbReference type="GO" id="GO:0016020">
    <property type="term" value="C:membrane"/>
    <property type="evidence" value="ECO:0007669"/>
    <property type="project" value="InterPro"/>
</dbReference>
<dbReference type="Pfam" id="PF04205">
    <property type="entry name" value="FMN_bind"/>
    <property type="match status" value="1"/>
</dbReference>
<evidence type="ECO:0000256" key="6">
    <source>
        <dbReference type="ARBA" id="ARBA00022643"/>
    </source>
</evidence>
<keyword evidence="2" id="KW-1003">Cell membrane</keyword>
<keyword evidence="9" id="KW-1133">Transmembrane helix</keyword>
<sequence length="408" mass="44679">MKEHPLYVVAYTLLVCALSALLLTTAHVHWAGRIAANENFARIAAMVGAAGFLRDGMENDDVIAVFTRQVKAVEHGDMALFEARDGAGAVVAYMVDIEGKGRYGAIRGILAFAPDRQHIHGLRIYEQNETPGLGGRIGTMEWLSQFDQLPMVVDGQPGIRISSSERGPNVVDAITGASMTTFSLAQIINTMVHRFLSGGAAVQPLDLGVGADAVTRATPGYPKGFTPPPHLREEIRRADFMVPDGISNLALNCPVSSNLGDEEPLRGTVSQVTDGIKKSDEQDYVEMFPGEPQWVQVDLGASKEIFCICVWHYYKNPIVYRDVIVQIADNAEFSDNVRTVFNNDHDNSSGLGEGKDTAFFARWWGELVDTRSGEDKLDGTFARYVRVYTNGGEADEDTRFVEVAVYGR</sequence>
<keyword evidence="4" id="KW-0597">Phosphoprotein</keyword>
<dbReference type="GO" id="GO:0010181">
    <property type="term" value="F:FMN binding"/>
    <property type="evidence" value="ECO:0007669"/>
    <property type="project" value="InterPro"/>
</dbReference>
<dbReference type="PANTHER" id="PTHR37838">
    <property type="entry name" value="NA(+)-TRANSLOCATING NADH-QUINONE REDUCTASE SUBUNIT C"/>
    <property type="match status" value="1"/>
</dbReference>
<keyword evidence="3" id="KW-0997">Cell inner membrane</keyword>
<evidence type="ECO:0000256" key="15">
    <source>
        <dbReference type="ARBA" id="ARBA00023201"/>
    </source>
</evidence>
<feature type="domain" description="FMN-binding" evidence="16">
    <location>
        <begin position="101"/>
        <end position="195"/>
    </location>
</feature>
<dbReference type="GO" id="GO:0006814">
    <property type="term" value="P:sodium ion transport"/>
    <property type="evidence" value="ECO:0007669"/>
    <property type="project" value="UniProtKB-KW"/>
</dbReference>